<reference evidence="1 2" key="1">
    <citation type="journal article" date="2013" name="Mar. Genomics">
        <title>Expression of sulfatases in Rhodopirellula baltica and the diversity of sulfatases in the genus Rhodopirellula.</title>
        <authorList>
            <person name="Wegner C.E."/>
            <person name="Richter-Heitmann T."/>
            <person name="Klindworth A."/>
            <person name="Klockow C."/>
            <person name="Richter M."/>
            <person name="Achstetter T."/>
            <person name="Glockner F.O."/>
            <person name="Harder J."/>
        </authorList>
    </citation>
    <scope>NUCLEOTIDE SEQUENCE [LARGE SCALE GENOMIC DNA]</scope>
    <source>
        <strain evidence="1 2">SH398</strain>
    </source>
</reference>
<accession>M5S0G6</accession>
<dbReference type="Gene3D" id="3.40.50.620">
    <property type="entry name" value="HUPs"/>
    <property type="match status" value="1"/>
</dbReference>
<evidence type="ECO:0000313" key="2">
    <source>
        <dbReference type="Proteomes" id="UP000011996"/>
    </source>
</evidence>
<dbReference type="OrthoDB" id="9789567at2"/>
<sequence>MRVECFDSDIGSAACENMLPVRLFAQPPRDGWASCGQNIAHRISVERLDVPTAAKDFLRLSMGVIAADRGVLRTKSQNNWNRRIELVVPVEDPTLWNNCAAKVEAMLQFLSGDLWSVQFKATHGQIGRDDDKRRYPDSNEVSLLSGGADSLVGALDLAARKATWLAVSQTSSETKVQRNFAEIASAAEHFPWTHGVNIPYKADGTERARSMGFFGLAVVAATSTRAYHQQESVRIHGSENGLISLNPPLTDARIGSASTRTTHPAFITQLQDLLHSVGLNVELKNEYQYKTKGEMFSECLSPKLLRSVVQDSMSCGKSGRINMHCGRCVPCIIRRSAFHASGIQDLTKYQNNPTGGSSDFWESDDVRCAVLGSGRYSDTAWLKCSMMPSLAKADGIDRAALIDVASRGLREVHNYLSSVYP</sequence>
<dbReference type="SUPFAM" id="SSF52402">
    <property type="entry name" value="Adenine nucleotide alpha hydrolases-like"/>
    <property type="match status" value="1"/>
</dbReference>
<dbReference type="RefSeq" id="WP_008669555.1">
    <property type="nucleotide sequence ID" value="NZ_ANOF01000140.1"/>
</dbReference>
<dbReference type="PATRIC" id="fig|1263868.3.peg.4687"/>
<dbReference type="NCBIfam" id="NF041925">
    <property type="entry name" value="QatC"/>
    <property type="match status" value="1"/>
</dbReference>
<dbReference type="AlphaFoldDB" id="M5S0G6"/>
<gene>
    <name evidence="1" type="ORF">RESH_04323</name>
</gene>
<dbReference type="Proteomes" id="UP000011996">
    <property type="component" value="Unassembled WGS sequence"/>
</dbReference>
<protein>
    <recommendedName>
        <fullName evidence="3">7-cyano-7-deazaguanine synthase</fullName>
    </recommendedName>
</protein>
<evidence type="ECO:0008006" key="3">
    <source>
        <dbReference type="Google" id="ProtNLM"/>
    </source>
</evidence>
<dbReference type="InterPro" id="IPR049676">
    <property type="entry name" value="QatC"/>
</dbReference>
<proteinExistence type="predicted"/>
<dbReference type="InterPro" id="IPR014729">
    <property type="entry name" value="Rossmann-like_a/b/a_fold"/>
</dbReference>
<name>M5S0G6_9BACT</name>
<comment type="caution">
    <text evidence="1">The sequence shown here is derived from an EMBL/GenBank/DDBJ whole genome shotgun (WGS) entry which is preliminary data.</text>
</comment>
<organism evidence="1 2">
    <name type="scientific">Rhodopirellula europaea SH398</name>
    <dbReference type="NCBI Taxonomy" id="1263868"/>
    <lineage>
        <taxon>Bacteria</taxon>
        <taxon>Pseudomonadati</taxon>
        <taxon>Planctomycetota</taxon>
        <taxon>Planctomycetia</taxon>
        <taxon>Pirellulales</taxon>
        <taxon>Pirellulaceae</taxon>
        <taxon>Rhodopirellula</taxon>
    </lineage>
</organism>
<dbReference type="EMBL" id="ANOF01000140">
    <property type="protein sequence ID" value="EMI25098.1"/>
    <property type="molecule type" value="Genomic_DNA"/>
</dbReference>
<dbReference type="STRING" id="1263868.RESH_04323"/>
<evidence type="ECO:0000313" key="1">
    <source>
        <dbReference type="EMBL" id="EMI25098.1"/>
    </source>
</evidence>